<dbReference type="Proteomes" id="UP000319432">
    <property type="component" value="Chromosome"/>
</dbReference>
<dbReference type="InterPro" id="IPR001647">
    <property type="entry name" value="HTH_TetR"/>
</dbReference>
<sequence length="201" mass="22230">MANRKGEQTKALIVQKASKLFNRQGYMASSISGIMHETGLKKGGIYNHFENKEELMLSAFSFSIHTMSQFYSEALAGKKGCMERLLSIASVFEKLAENELLPGGCPIMNAAIEADDADLLLREKACVAMEDLLGMVRNLVEKGIEKGEVNQGVDSEFVAIVFISTLEGALMLSKLYRNPKYMNRAVLHLRSFLALELCQAV</sequence>
<dbReference type="PANTHER" id="PTHR47506">
    <property type="entry name" value="TRANSCRIPTIONAL REGULATORY PROTEIN"/>
    <property type="match status" value="1"/>
</dbReference>
<keyword evidence="1" id="KW-0805">Transcription regulation</keyword>
<keyword evidence="3" id="KW-0804">Transcription</keyword>
<organism evidence="6 7">
    <name type="scientific">Brevibacillus laterosporus</name>
    <name type="common">Bacillus laterosporus</name>
    <dbReference type="NCBI Taxonomy" id="1465"/>
    <lineage>
        <taxon>Bacteria</taxon>
        <taxon>Bacillati</taxon>
        <taxon>Bacillota</taxon>
        <taxon>Bacilli</taxon>
        <taxon>Bacillales</taxon>
        <taxon>Paenibacillaceae</taxon>
        <taxon>Brevibacillus</taxon>
    </lineage>
</organism>
<dbReference type="Pfam" id="PF00440">
    <property type="entry name" value="TetR_N"/>
    <property type="match status" value="1"/>
</dbReference>
<evidence type="ECO:0000313" key="6">
    <source>
        <dbReference type="EMBL" id="QDX94056.1"/>
    </source>
</evidence>
<dbReference type="Pfam" id="PF16925">
    <property type="entry name" value="TetR_C_13"/>
    <property type="match status" value="1"/>
</dbReference>
<dbReference type="InterPro" id="IPR009057">
    <property type="entry name" value="Homeodomain-like_sf"/>
</dbReference>
<accession>A0A518VAP1</accession>
<dbReference type="InterPro" id="IPR036271">
    <property type="entry name" value="Tet_transcr_reg_TetR-rel_C_sf"/>
</dbReference>
<name>A0A518VAP1_BRELA</name>
<evidence type="ECO:0000256" key="2">
    <source>
        <dbReference type="ARBA" id="ARBA00023125"/>
    </source>
</evidence>
<dbReference type="AlphaFoldDB" id="A0A518VAP1"/>
<feature type="DNA-binding region" description="H-T-H motif" evidence="4">
    <location>
        <begin position="30"/>
        <end position="49"/>
    </location>
</feature>
<gene>
    <name evidence="6" type="ORF">EEL30_18230</name>
</gene>
<dbReference type="SUPFAM" id="SSF46689">
    <property type="entry name" value="Homeodomain-like"/>
    <property type="match status" value="1"/>
</dbReference>
<feature type="domain" description="HTH tetR-type" evidence="5">
    <location>
        <begin position="7"/>
        <end position="67"/>
    </location>
</feature>
<evidence type="ECO:0000256" key="1">
    <source>
        <dbReference type="ARBA" id="ARBA00023015"/>
    </source>
</evidence>
<dbReference type="GO" id="GO:0003677">
    <property type="term" value="F:DNA binding"/>
    <property type="evidence" value="ECO:0007669"/>
    <property type="project" value="UniProtKB-UniRule"/>
</dbReference>
<dbReference type="Gene3D" id="1.10.357.10">
    <property type="entry name" value="Tetracycline Repressor, domain 2"/>
    <property type="match status" value="1"/>
</dbReference>
<evidence type="ECO:0000256" key="4">
    <source>
        <dbReference type="PROSITE-ProRule" id="PRU00335"/>
    </source>
</evidence>
<dbReference type="EMBL" id="CP033464">
    <property type="protein sequence ID" value="QDX94056.1"/>
    <property type="molecule type" value="Genomic_DNA"/>
</dbReference>
<dbReference type="PROSITE" id="PS50977">
    <property type="entry name" value="HTH_TETR_2"/>
    <property type="match status" value="1"/>
</dbReference>
<evidence type="ECO:0000259" key="5">
    <source>
        <dbReference type="PROSITE" id="PS50977"/>
    </source>
</evidence>
<keyword evidence="7" id="KW-1185">Reference proteome</keyword>
<dbReference type="PANTHER" id="PTHR47506:SF3">
    <property type="entry name" value="HTH-TYPE TRANSCRIPTIONAL REGULATOR LMRA"/>
    <property type="match status" value="1"/>
</dbReference>
<reference evidence="6 7" key="1">
    <citation type="submission" date="2018-11" db="EMBL/GenBank/DDBJ databases">
        <title>Phylogenetic determinants of toxin gene distribution in genomes of Brevibacillus laterosporus.</title>
        <authorList>
            <person name="Glare T.R."/>
            <person name="Durrant A."/>
            <person name="Berry C."/>
            <person name="Palma L."/>
            <person name="Ormskirk M."/>
            <person name="Cox M.O."/>
        </authorList>
    </citation>
    <scope>NUCLEOTIDE SEQUENCE [LARGE SCALE GENOMIC DNA]</scope>
    <source>
        <strain evidence="6 7">1821L</strain>
    </source>
</reference>
<dbReference type="PRINTS" id="PR00455">
    <property type="entry name" value="HTHTETR"/>
</dbReference>
<protein>
    <submittedName>
        <fullName evidence="6">TetR/AcrR family transcriptional regulator</fullName>
    </submittedName>
</protein>
<evidence type="ECO:0000313" key="7">
    <source>
        <dbReference type="Proteomes" id="UP000319432"/>
    </source>
</evidence>
<dbReference type="OrthoDB" id="9814200at2"/>
<proteinExistence type="predicted"/>
<keyword evidence="2 4" id="KW-0238">DNA-binding</keyword>
<evidence type="ECO:0000256" key="3">
    <source>
        <dbReference type="ARBA" id="ARBA00023163"/>
    </source>
</evidence>
<dbReference type="InterPro" id="IPR011075">
    <property type="entry name" value="TetR_C"/>
</dbReference>
<dbReference type="SUPFAM" id="SSF48498">
    <property type="entry name" value="Tetracyclin repressor-like, C-terminal domain"/>
    <property type="match status" value="1"/>
</dbReference>